<dbReference type="Gene3D" id="2.60.40.1180">
    <property type="entry name" value="Golgi alpha-mannosidase II"/>
    <property type="match status" value="1"/>
</dbReference>
<dbReference type="SUPFAM" id="SSF51011">
    <property type="entry name" value="Glycosyl hydrolase domain"/>
    <property type="match status" value="1"/>
</dbReference>
<reference evidence="7 8" key="1">
    <citation type="journal article" date="2022" name="Mar. Drugs">
        <title>Bioassay-Guided Fractionation Leads to the Detection of Cholic Acid Generated by the Rare Thalassomonas sp.</title>
        <authorList>
            <person name="Pheiffer F."/>
            <person name="Schneider Y.K."/>
            <person name="Hansen E.H."/>
            <person name="Andersen J.H."/>
            <person name="Isaksson J."/>
            <person name="Busche T."/>
            <person name="R C."/>
            <person name="Kalinowski J."/>
            <person name="Zyl L.V."/>
            <person name="Trindade M."/>
        </authorList>
    </citation>
    <scope>NUCLEOTIDE SEQUENCE [LARGE SCALE GENOMIC DNA]</scope>
    <source>
        <strain evidence="7 8">A5K-61T</strain>
    </source>
</reference>
<keyword evidence="2" id="KW-0479">Metal-binding</keyword>
<comment type="cofactor">
    <cofactor evidence="1">
        <name>Ca(2+)</name>
        <dbReference type="ChEBI" id="CHEBI:29108"/>
    </cofactor>
</comment>
<keyword evidence="8" id="KW-1185">Reference proteome</keyword>
<feature type="domain" description="Glycosyl hydrolase family 13 catalytic" evidence="6">
    <location>
        <begin position="63"/>
        <end position="464"/>
    </location>
</feature>
<dbReference type="Pfam" id="PF00128">
    <property type="entry name" value="Alpha-amylase"/>
    <property type="match status" value="1"/>
</dbReference>
<evidence type="ECO:0000256" key="5">
    <source>
        <dbReference type="SAM" id="SignalP"/>
    </source>
</evidence>
<evidence type="ECO:0000256" key="1">
    <source>
        <dbReference type="ARBA" id="ARBA00001913"/>
    </source>
</evidence>
<feature type="region of interest" description="Disordered" evidence="4">
    <location>
        <begin position="74"/>
        <end position="99"/>
    </location>
</feature>
<evidence type="ECO:0000313" key="7">
    <source>
        <dbReference type="EMBL" id="WDE11111.1"/>
    </source>
</evidence>
<organism evidence="7 8">
    <name type="scientific">Thalassomonas haliotis</name>
    <dbReference type="NCBI Taxonomy" id="485448"/>
    <lineage>
        <taxon>Bacteria</taxon>
        <taxon>Pseudomonadati</taxon>
        <taxon>Pseudomonadota</taxon>
        <taxon>Gammaproteobacteria</taxon>
        <taxon>Alteromonadales</taxon>
        <taxon>Colwelliaceae</taxon>
        <taxon>Thalassomonas</taxon>
    </lineage>
</organism>
<dbReference type="InterPro" id="IPR006047">
    <property type="entry name" value="GH13_cat_dom"/>
</dbReference>
<dbReference type="RefSeq" id="WP_274051236.1">
    <property type="nucleotide sequence ID" value="NZ_CP059693.1"/>
</dbReference>
<evidence type="ECO:0000256" key="4">
    <source>
        <dbReference type="SAM" id="MobiDB-lite"/>
    </source>
</evidence>
<evidence type="ECO:0000256" key="3">
    <source>
        <dbReference type="ARBA" id="ARBA00022729"/>
    </source>
</evidence>
<evidence type="ECO:0000259" key="6">
    <source>
        <dbReference type="SMART" id="SM00642"/>
    </source>
</evidence>
<dbReference type="InterPro" id="IPR013780">
    <property type="entry name" value="Glyco_hydro_b"/>
</dbReference>
<gene>
    <name evidence="7" type="ORF">H3N35_23205</name>
</gene>
<dbReference type="Proteomes" id="UP001215231">
    <property type="component" value="Chromosome"/>
</dbReference>
<sequence length="585" mass="66353">MNFTRTLTLTPVYALLSLSLFGCSSQHQQGQTLVEHPVSQAAGKQVTPFYGTLNPFASESVYFLLTDRFVDGDSSNNQQTQGGEYHTFNRPLKGPDGQEANVGYMGGDFQGVLNNADYIRDMGFTSVWLTPVFDNPDQAYSGGEEVTFGAYYKDGGKTGYHGYWGTNFYQLDEHLPSKGLNFADFTRRLKQDHQLNFILDVVTNHGSPAYDMAQQRGKFGKIYDEQGQLIADHQNIHPEKLDPSNPLHAFYNTHTGLAQLSDINENNEAVLDYFEGAYLKWLSQGVHALRIDTIKEMPHHFWKKFFDRIRKKYPDIFIFGESYSYEAEFIAEHTREENGGVSVLDFPGRRAIVDVFENPESNFADLLSYLHLDDGVYQNPYELMTFYDNHDMERMNADDMGFVDANNWLFTSRGIPVVYYGSEINFMTGKPEHQGNRNYLGQERVEQAKSHIIHNELTRIAQLRKNTVALQRGLQHNLDFNGQTASFYRVYQDKARSQTALVLLNKGDSPANFTVTEKLSKGQWRDAISGEHYLVDSSRGQISTQVKAHGVKVLLLNSPVENAELIAALEAQQQKLAPKQMLVSQ</sequence>
<name>A0ABY7VCU5_9GAMM</name>
<dbReference type="InterPro" id="IPR017853">
    <property type="entry name" value="GH"/>
</dbReference>
<evidence type="ECO:0000256" key="2">
    <source>
        <dbReference type="ARBA" id="ARBA00022723"/>
    </source>
</evidence>
<proteinExistence type="predicted"/>
<dbReference type="PANTHER" id="PTHR10357">
    <property type="entry name" value="ALPHA-AMYLASE FAMILY MEMBER"/>
    <property type="match status" value="1"/>
</dbReference>
<dbReference type="EMBL" id="CP059693">
    <property type="protein sequence ID" value="WDE11111.1"/>
    <property type="molecule type" value="Genomic_DNA"/>
</dbReference>
<dbReference type="CDD" id="cd11339">
    <property type="entry name" value="AmyAc_bac_CMD_like_2"/>
    <property type="match status" value="1"/>
</dbReference>
<dbReference type="SUPFAM" id="SSF51445">
    <property type="entry name" value="(Trans)glycosidases"/>
    <property type="match status" value="1"/>
</dbReference>
<feature type="chain" id="PRO_5045976255" evidence="5">
    <location>
        <begin position="23"/>
        <end position="585"/>
    </location>
</feature>
<feature type="signal peptide" evidence="5">
    <location>
        <begin position="1"/>
        <end position="22"/>
    </location>
</feature>
<accession>A0ABY7VCU5</accession>
<dbReference type="SMART" id="SM00642">
    <property type="entry name" value="Aamy"/>
    <property type="match status" value="1"/>
</dbReference>
<protein>
    <submittedName>
        <fullName evidence="7">Cyclomaltodextrin glucanotransferase</fullName>
    </submittedName>
</protein>
<dbReference type="PANTHER" id="PTHR10357:SF215">
    <property type="entry name" value="ALPHA-AMYLASE 1"/>
    <property type="match status" value="1"/>
</dbReference>
<dbReference type="PROSITE" id="PS51257">
    <property type="entry name" value="PROKAR_LIPOPROTEIN"/>
    <property type="match status" value="1"/>
</dbReference>
<evidence type="ECO:0000313" key="8">
    <source>
        <dbReference type="Proteomes" id="UP001215231"/>
    </source>
</evidence>
<dbReference type="Gene3D" id="3.20.20.80">
    <property type="entry name" value="Glycosidases"/>
    <property type="match status" value="1"/>
</dbReference>
<keyword evidence="3 5" id="KW-0732">Signal</keyword>